<keyword evidence="2" id="KW-1003">Cell membrane</keyword>
<evidence type="ECO:0000256" key="3">
    <source>
        <dbReference type="ARBA" id="ARBA00022741"/>
    </source>
</evidence>
<sequence>MHQFTTMGTDALYPIKECDRPANPLQAWGTAGLRWLGRQWRGPLWRTRRILAQVHRETQALGRLDLAGVRERAAAVGFDLRCNGMNEASVARAFALIRQAGQLTLGKAHFDVQLLGGWAMLQGMVAEMNTGEGKTLTATLPAATAAMAGLPVHVITINDYLVERDAQRMAPLYAALGLSVAWVSMEMGIPERRQAYQADIVYCSHKTLVFDYLRDLIVLDQGQNEDPLRLARLRGGAAGLEPLCLRGLCFAIVDEADSVLVDEARTPVTISGQQEADDSDVPAQAMGQALTAPRTTLKSISYQRFFRHYLHLAGMTGTAAEIRAELGRVYNLPVVRIPPHREPRRLRAPDRVSRSTEEKWQAVCERTRELHARGVPVLIGTRSVAASAQVSQVLAAAGLPAVVLNAKQDQDEATLIALAGTMGSIMVATDMAGRGTDIPLTPPARAAGGLHVILTERHASARIDRQLEGRSGRQGDPGHTEAILCLEDAILDGFRDSLRGRLGQALLAVEWAGWNWLAARWIDYAQACMERKLARERRQMVSADEEFASAPVCSRQGG</sequence>
<organism evidence="11 12">
    <name type="scientific">Acidovorax bellezanensis</name>
    <dbReference type="NCBI Taxonomy" id="2976702"/>
    <lineage>
        <taxon>Bacteria</taxon>
        <taxon>Pseudomonadati</taxon>
        <taxon>Pseudomonadota</taxon>
        <taxon>Betaproteobacteria</taxon>
        <taxon>Burkholderiales</taxon>
        <taxon>Comamonadaceae</taxon>
        <taxon>Acidovorax</taxon>
    </lineage>
</organism>
<evidence type="ECO:0000256" key="7">
    <source>
        <dbReference type="ARBA" id="ARBA00023010"/>
    </source>
</evidence>
<dbReference type="Pfam" id="PF07517">
    <property type="entry name" value="SecA_DEAD"/>
    <property type="match status" value="1"/>
</dbReference>
<dbReference type="InterPro" id="IPR014001">
    <property type="entry name" value="Helicase_ATP-bd"/>
</dbReference>
<evidence type="ECO:0000256" key="5">
    <source>
        <dbReference type="ARBA" id="ARBA00022927"/>
    </source>
</evidence>
<dbReference type="Pfam" id="PF21090">
    <property type="entry name" value="P-loop_SecA"/>
    <property type="match status" value="2"/>
</dbReference>
<keyword evidence="3" id="KW-0547">Nucleotide-binding</keyword>
<dbReference type="PROSITE" id="PS51196">
    <property type="entry name" value="SECA_MOTOR_DEAD"/>
    <property type="match status" value="1"/>
</dbReference>
<evidence type="ECO:0000259" key="10">
    <source>
        <dbReference type="PROSITE" id="PS51196"/>
    </source>
</evidence>
<protein>
    <submittedName>
        <fullName evidence="11">Preprotein translocase subunit SecA</fullName>
    </submittedName>
</protein>
<evidence type="ECO:0000313" key="11">
    <source>
        <dbReference type="EMBL" id="MCT9811062.1"/>
    </source>
</evidence>
<keyword evidence="4" id="KW-0067">ATP-binding</keyword>
<dbReference type="PANTHER" id="PTHR30612">
    <property type="entry name" value="SECA INNER MEMBRANE COMPONENT OF SEC PROTEIN SECRETION SYSTEM"/>
    <property type="match status" value="1"/>
</dbReference>
<evidence type="ECO:0000256" key="2">
    <source>
        <dbReference type="ARBA" id="ARBA00022475"/>
    </source>
</evidence>
<proteinExistence type="predicted"/>
<dbReference type="Gene3D" id="3.40.50.300">
    <property type="entry name" value="P-loop containing nucleotide triphosphate hydrolases"/>
    <property type="match status" value="2"/>
</dbReference>
<keyword evidence="5" id="KW-0653">Protein transport</keyword>
<keyword evidence="12" id="KW-1185">Reference proteome</keyword>
<evidence type="ECO:0000259" key="9">
    <source>
        <dbReference type="PROSITE" id="PS51192"/>
    </source>
</evidence>
<dbReference type="InterPro" id="IPR027417">
    <property type="entry name" value="P-loop_NTPase"/>
</dbReference>
<keyword evidence="7" id="KW-0811">Translocation</keyword>
<keyword evidence="1" id="KW-0813">Transport</keyword>
<dbReference type="Proteomes" id="UP001525968">
    <property type="component" value="Unassembled WGS sequence"/>
</dbReference>
<accession>A0ABT2PKR6</accession>
<gene>
    <name evidence="11" type="ORF">N0K08_10495</name>
</gene>
<evidence type="ECO:0000256" key="8">
    <source>
        <dbReference type="ARBA" id="ARBA00023136"/>
    </source>
</evidence>
<dbReference type="SMART" id="SM00957">
    <property type="entry name" value="SecA_DEAD"/>
    <property type="match status" value="1"/>
</dbReference>
<dbReference type="RefSeq" id="WP_261500233.1">
    <property type="nucleotide sequence ID" value="NZ_JAODYH010000004.1"/>
</dbReference>
<dbReference type="PRINTS" id="PR00906">
    <property type="entry name" value="SECA"/>
</dbReference>
<dbReference type="InterPro" id="IPR011115">
    <property type="entry name" value="SecA_DEAD"/>
</dbReference>
<evidence type="ECO:0000313" key="12">
    <source>
        <dbReference type="Proteomes" id="UP001525968"/>
    </source>
</evidence>
<keyword evidence="8" id="KW-0472">Membrane</keyword>
<dbReference type="CDD" id="cd18803">
    <property type="entry name" value="SF2_C_secA"/>
    <property type="match status" value="1"/>
</dbReference>
<dbReference type="SUPFAM" id="SSF52540">
    <property type="entry name" value="P-loop containing nucleoside triphosphate hydrolases"/>
    <property type="match status" value="2"/>
</dbReference>
<dbReference type="PROSITE" id="PS51192">
    <property type="entry name" value="HELICASE_ATP_BIND_1"/>
    <property type="match status" value="1"/>
</dbReference>
<keyword evidence="6" id="KW-1278">Translocase</keyword>
<evidence type="ECO:0000256" key="1">
    <source>
        <dbReference type="ARBA" id="ARBA00022448"/>
    </source>
</evidence>
<evidence type="ECO:0000256" key="6">
    <source>
        <dbReference type="ARBA" id="ARBA00022967"/>
    </source>
</evidence>
<dbReference type="InterPro" id="IPR014018">
    <property type="entry name" value="SecA_motor_DEAD"/>
</dbReference>
<reference evidence="11 12" key="1">
    <citation type="submission" date="2022-09" db="EMBL/GenBank/DDBJ databases">
        <title>Draft genome of isolate Be4.</title>
        <authorList>
            <person name="Sanchez-Castro I."/>
            <person name="Martinez-Rodriguez P."/>
            <person name="Descostes M."/>
            <person name="Merroun M."/>
        </authorList>
    </citation>
    <scope>NUCLEOTIDE SEQUENCE [LARGE SCALE GENOMIC DNA]</scope>
    <source>
        <strain evidence="11 12">Be4</strain>
    </source>
</reference>
<feature type="domain" description="Helicase ATP-binding" evidence="9">
    <location>
        <begin position="115"/>
        <end position="337"/>
    </location>
</feature>
<feature type="domain" description="SecA family profile" evidence="10">
    <location>
        <begin position="29"/>
        <end position="515"/>
    </location>
</feature>
<dbReference type="InterPro" id="IPR000185">
    <property type="entry name" value="SecA"/>
</dbReference>
<name>A0ABT2PKR6_9BURK</name>
<dbReference type="InterPro" id="IPR044722">
    <property type="entry name" value="SecA_SF2_C"/>
</dbReference>
<dbReference type="CDD" id="cd17928">
    <property type="entry name" value="DEXDc_SecA"/>
    <property type="match status" value="1"/>
</dbReference>
<dbReference type="PANTHER" id="PTHR30612:SF0">
    <property type="entry name" value="CHLOROPLAST PROTEIN-TRANSPORTING ATPASE"/>
    <property type="match status" value="1"/>
</dbReference>
<evidence type="ECO:0000256" key="4">
    <source>
        <dbReference type="ARBA" id="ARBA00022840"/>
    </source>
</evidence>
<dbReference type="EMBL" id="JAODYH010000004">
    <property type="protein sequence ID" value="MCT9811062.1"/>
    <property type="molecule type" value="Genomic_DNA"/>
</dbReference>
<comment type="caution">
    <text evidence="11">The sequence shown here is derived from an EMBL/GenBank/DDBJ whole genome shotgun (WGS) entry which is preliminary data.</text>
</comment>